<evidence type="ECO:0000256" key="5">
    <source>
        <dbReference type="SAM" id="MobiDB-lite"/>
    </source>
</evidence>
<feature type="compositionally biased region" description="Polar residues" evidence="5">
    <location>
        <begin position="1068"/>
        <end position="1077"/>
    </location>
</feature>
<dbReference type="OMA" id="IKCLAYC"/>
<feature type="compositionally biased region" description="Low complexity" evidence="5">
    <location>
        <begin position="1443"/>
        <end position="1464"/>
    </location>
</feature>
<proteinExistence type="predicted"/>
<feature type="compositionally biased region" description="Low complexity" evidence="5">
    <location>
        <begin position="789"/>
        <end position="803"/>
    </location>
</feature>
<feature type="region of interest" description="Disordered" evidence="5">
    <location>
        <begin position="897"/>
        <end position="920"/>
    </location>
</feature>
<keyword evidence="2" id="KW-0677">Repeat</keyword>
<evidence type="ECO:0000313" key="7">
    <source>
        <dbReference type="EnsemblProtists" id="PYU1_T014666"/>
    </source>
</evidence>
<dbReference type="InterPro" id="IPR002048">
    <property type="entry name" value="EF_hand_dom"/>
</dbReference>
<dbReference type="InterPro" id="IPR036322">
    <property type="entry name" value="WD40_repeat_dom_sf"/>
</dbReference>
<feature type="region of interest" description="Disordered" evidence="5">
    <location>
        <begin position="1306"/>
        <end position="1359"/>
    </location>
</feature>
<dbReference type="EMBL" id="GL376587">
    <property type="status" value="NOT_ANNOTATED_CDS"/>
    <property type="molecule type" value="Genomic_DNA"/>
</dbReference>
<organism evidence="7 8">
    <name type="scientific">Globisporangium ultimum (strain ATCC 200006 / CBS 805.95 / DAOM BR144)</name>
    <name type="common">Pythium ultimum</name>
    <dbReference type="NCBI Taxonomy" id="431595"/>
    <lineage>
        <taxon>Eukaryota</taxon>
        <taxon>Sar</taxon>
        <taxon>Stramenopiles</taxon>
        <taxon>Oomycota</taxon>
        <taxon>Peronosporomycetes</taxon>
        <taxon>Pythiales</taxon>
        <taxon>Pythiaceae</taxon>
        <taxon>Globisporangium</taxon>
    </lineage>
</organism>
<feature type="region of interest" description="Disordered" evidence="5">
    <location>
        <begin position="776"/>
        <end position="809"/>
    </location>
</feature>
<feature type="region of interest" description="Disordered" evidence="5">
    <location>
        <begin position="1380"/>
        <end position="1402"/>
    </location>
</feature>
<evidence type="ECO:0000259" key="6">
    <source>
        <dbReference type="PROSITE" id="PS50222"/>
    </source>
</evidence>
<dbReference type="SUPFAM" id="SSF47473">
    <property type="entry name" value="EF-hand"/>
    <property type="match status" value="2"/>
</dbReference>
<feature type="compositionally biased region" description="Polar residues" evidence="5">
    <location>
        <begin position="1317"/>
        <end position="1334"/>
    </location>
</feature>
<feature type="region of interest" description="Disordered" evidence="5">
    <location>
        <begin position="1437"/>
        <end position="1505"/>
    </location>
</feature>
<dbReference type="VEuPathDB" id="FungiDB:PYU1_G014635"/>
<evidence type="ECO:0000256" key="1">
    <source>
        <dbReference type="ARBA" id="ARBA00022574"/>
    </source>
</evidence>
<dbReference type="PROSITE" id="PS50294">
    <property type="entry name" value="WD_REPEATS_REGION"/>
    <property type="match status" value="1"/>
</dbReference>
<dbReference type="EnsemblProtists" id="PYU1_T014666">
    <property type="protein sequence ID" value="PYU1_T014666"/>
    <property type="gene ID" value="PYU1_G014635"/>
</dbReference>
<feature type="compositionally biased region" description="Polar residues" evidence="5">
    <location>
        <begin position="1159"/>
        <end position="1170"/>
    </location>
</feature>
<accession>K3XBR7</accession>
<evidence type="ECO:0000313" key="8">
    <source>
        <dbReference type="Proteomes" id="UP000019132"/>
    </source>
</evidence>
<name>K3XBR7_GLOUD</name>
<feature type="region of interest" description="Disordered" evidence="5">
    <location>
        <begin position="176"/>
        <end position="196"/>
    </location>
</feature>
<dbReference type="PANTHER" id="PTHR44324">
    <property type="entry name" value="WD40 REPEAT DOMAIN 95"/>
    <property type="match status" value="1"/>
</dbReference>
<dbReference type="PANTHER" id="PTHR44324:SF4">
    <property type="entry name" value="WD40 REPEAT DOMAIN 95"/>
    <property type="match status" value="1"/>
</dbReference>
<dbReference type="PROSITE" id="PS50222">
    <property type="entry name" value="EF_HAND_2"/>
    <property type="match status" value="5"/>
</dbReference>
<feature type="domain" description="EF-hand" evidence="6">
    <location>
        <begin position="1523"/>
        <end position="1558"/>
    </location>
</feature>
<feature type="compositionally biased region" description="Basic residues" evidence="5">
    <location>
        <begin position="897"/>
        <end position="910"/>
    </location>
</feature>
<dbReference type="InterPro" id="IPR051242">
    <property type="entry name" value="WD-EF-hand_domain"/>
</dbReference>
<dbReference type="InterPro" id="IPR001680">
    <property type="entry name" value="WD40_rpt"/>
</dbReference>
<keyword evidence="1 4" id="KW-0853">WD repeat</keyword>
<dbReference type="Pfam" id="PF00400">
    <property type="entry name" value="WD40"/>
    <property type="match status" value="4"/>
</dbReference>
<feature type="repeat" description="WD" evidence="4">
    <location>
        <begin position="670"/>
        <end position="702"/>
    </location>
</feature>
<evidence type="ECO:0000256" key="4">
    <source>
        <dbReference type="PROSITE-ProRule" id="PRU00221"/>
    </source>
</evidence>
<dbReference type="SUPFAM" id="SSF50978">
    <property type="entry name" value="WD40 repeat-like"/>
    <property type="match status" value="2"/>
</dbReference>
<feature type="repeat" description="WD" evidence="4">
    <location>
        <begin position="936"/>
        <end position="970"/>
    </location>
</feature>
<dbReference type="Gene3D" id="1.10.238.10">
    <property type="entry name" value="EF-hand"/>
    <property type="match status" value="2"/>
</dbReference>
<dbReference type="GO" id="GO:0005509">
    <property type="term" value="F:calcium ion binding"/>
    <property type="evidence" value="ECO:0007669"/>
    <property type="project" value="InterPro"/>
</dbReference>
<dbReference type="InterPro" id="IPR019775">
    <property type="entry name" value="WD40_repeat_CS"/>
</dbReference>
<feature type="domain" description="EF-hand" evidence="6">
    <location>
        <begin position="60"/>
        <end position="95"/>
    </location>
</feature>
<feature type="region of interest" description="Disordered" evidence="5">
    <location>
        <begin position="1151"/>
        <end position="1185"/>
    </location>
</feature>
<dbReference type="Gene3D" id="2.130.10.10">
    <property type="entry name" value="YVTN repeat-like/Quinoprotein amine dehydrogenase"/>
    <property type="match status" value="4"/>
</dbReference>
<dbReference type="PROSITE" id="PS00678">
    <property type="entry name" value="WD_REPEATS_1"/>
    <property type="match status" value="2"/>
</dbReference>
<keyword evidence="8" id="KW-1185">Reference proteome</keyword>
<evidence type="ECO:0000256" key="2">
    <source>
        <dbReference type="ARBA" id="ARBA00022737"/>
    </source>
</evidence>
<protein>
    <recommendedName>
        <fullName evidence="6">EF-hand domain-containing protein</fullName>
    </recommendedName>
</protein>
<evidence type="ECO:0000256" key="3">
    <source>
        <dbReference type="ARBA" id="ARBA00022837"/>
    </source>
</evidence>
<dbReference type="Pfam" id="PF13499">
    <property type="entry name" value="EF-hand_7"/>
    <property type="match status" value="2"/>
</dbReference>
<dbReference type="PROSITE" id="PS50082">
    <property type="entry name" value="WD_REPEATS_2"/>
    <property type="match status" value="2"/>
</dbReference>
<reference evidence="8" key="1">
    <citation type="journal article" date="2010" name="Genome Biol.">
        <title>Genome sequence of the necrotrophic plant pathogen Pythium ultimum reveals original pathogenicity mechanisms and effector repertoire.</title>
        <authorList>
            <person name="Levesque C.A."/>
            <person name="Brouwer H."/>
            <person name="Cano L."/>
            <person name="Hamilton J.P."/>
            <person name="Holt C."/>
            <person name="Huitema E."/>
            <person name="Raffaele S."/>
            <person name="Robideau G.P."/>
            <person name="Thines M."/>
            <person name="Win J."/>
            <person name="Zerillo M.M."/>
            <person name="Beakes G.W."/>
            <person name="Boore J.L."/>
            <person name="Busam D."/>
            <person name="Dumas B."/>
            <person name="Ferriera S."/>
            <person name="Fuerstenberg S.I."/>
            <person name="Gachon C.M."/>
            <person name="Gaulin E."/>
            <person name="Govers F."/>
            <person name="Grenville-Briggs L."/>
            <person name="Horner N."/>
            <person name="Hostetler J."/>
            <person name="Jiang R.H."/>
            <person name="Johnson J."/>
            <person name="Krajaejun T."/>
            <person name="Lin H."/>
            <person name="Meijer H.J."/>
            <person name="Moore B."/>
            <person name="Morris P."/>
            <person name="Phuntmart V."/>
            <person name="Puiu D."/>
            <person name="Shetty J."/>
            <person name="Stajich J.E."/>
            <person name="Tripathy S."/>
            <person name="Wawra S."/>
            <person name="van West P."/>
            <person name="Whitty B.R."/>
            <person name="Coutinho P.M."/>
            <person name="Henrissat B."/>
            <person name="Martin F."/>
            <person name="Thomas P.D."/>
            <person name="Tyler B.M."/>
            <person name="De Vries R.P."/>
            <person name="Kamoun S."/>
            <person name="Yandell M."/>
            <person name="Tisserat N."/>
            <person name="Buell C.R."/>
        </authorList>
    </citation>
    <scope>NUCLEOTIDE SEQUENCE</scope>
    <source>
        <strain evidence="8">DAOM:BR144</strain>
    </source>
</reference>
<reference evidence="7" key="3">
    <citation type="submission" date="2015-02" db="UniProtKB">
        <authorList>
            <consortium name="EnsemblProtists"/>
        </authorList>
    </citation>
    <scope>IDENTIFICATION</scope>
    <source>
        <strain evidence="7">DAOM BR144</strain>
    </source>
</reference>
<feature type="domain" description="EF-hand" evidence="6">
    <location>
        <begin position="1559"/>
        <end position="1594"/>
    </location>
</feature>
<dbReference type="CDD" id="cd00051">
    <property type="entry name" value="EFh"/>
    <property type="match status" value="2"/>
</dbReference>
<dbReference type="SMART" id="SM00320">
    <property type="entry name" value="WD40"/>
    <property type="match status" value="11"/>
</dbReference>
<dbReference type="Pfam" id="PF13202">
    <property type="entry name" value="EF-hand_5"/>
    <property type="match status" value="1"/>
</dbReference>
<dbReference type="eggNOG" id="ENOG502SH28">
    <property type="taxonomic scope" value="Eukaryota"/>
</dbReference>
<feature type="domain" description="EF-hand" evidence="6">
    <location>
        <begin position="1624"/>
        <end position="1659"/>
    </location>
</feature>
<reference evidence="8" key="2">
    <citation type="submission" date="2010-04" db="EMBL/GenBank/DDBJ databases">
        <authorList>
            <person name="Buell R."/>
            <person name="Hamilton J."/>
            <person name="Hostetler J."/>
        </authorList>
    </citation>
    <scope>NUCLEOTIDE SEQUENCE [LARGE SCALE GENOMIC DNA]</scope>
    <source>
        <strain evidence="8">DAOM:BR144</strain>
    </source>
</reference>
<dbReference type="InParanoid" id="K3XBR7"/>
<dbReference type="PROSITE" id="PS00018">
    <property type="entry name" value="EF_HAND_1"/>
    <property type="match status" value="4"/>
</dbReference>
<dbReference type="InterPro" id="IPR015943">
    <property type="entry name" value="WD40/YVTN_repeat-like_dom_sf"/>
</dbReference>
<dbReference type="SMART" id="SM00054">
    <property type="entry name" value="EFh"/>
    <property type="match status" value="5"/>
</dbReference>
<feature type="compositionally biased region" description="Basic and acidic residues" evidence="5">
    <location>
        <begin position="873"/>
        <end position="888"/>
    </location>
</feature>
<feature type="compositionally biased region" description="Polar residues" evidence="5">
    <location>
        <begin position="1466"/>
        <end position="1477"/>
    </location>
</feature>
<feature type="domain" description="EF-hand" evidence="6">
    <location>
        <begin position="1671"/>
        <end position="1704"/>
    </location>
</feature>
<feature type="region of interest" description="Disordered" evidence="5">
    <location>
        <begin position="873"/>
        <end position="892"/>
    </location>
</feature>
<feature type="compositionally biased region" description="Polar residues" evidence="5">
    <location>
        <begin position="176"/>
        <end position="187"/>
    </location>
</feature>
<dbReference type="HOGENOM" id="CLU_003402_0_0_1"/>
<dbReference type="Proteomes" id="UP000019132">
    <property type="component" value="Unassembled WGS sequence"/>
</dbReference>
<dbReference type="InterPro" id="IPR018247">
    <property type="entry name" value="EF_Hand_1_Ca_BS"/>
</dbReference>
<dbReference type="InterPro" id="IPR011992">
    <property type="entry name" value="EF-hand-dom_pair"/>
</dbReference>
<feature type="region of interest" description="Disordered" evidence="5">
    <location>
        <begin position="1052"/>
        <end position="1108"/>
    </location>
</feature>
<keyword evidence="3" id="KW-0106">Calcium</keyword>
<sequence>MATALLQYQACLGIMVRLQVEDLTLLKADFDRMGRGLSLHEFVSVMLDRVSGWEPDTVVAFIKDLVELFLQVDVNGDGTMEWEEFTSAIIEGGMGTAFSSGDQDDGDGSGSGAAAWRDLQYEEHPTEMTNRAPPKKLHFVSELRRLLLYENTRPVVEIMDPSTLFLSQGEMDCSGNGSAALTTPNDLTSTGASGSSSESNSMFVPTLNIVNHFHPLCYTTGYRRDQDEVRSERSPVQALKYLNQVELLAVSAGDLKLTFWSTTILTATSTSALETPVPLAIVHTPRPQRVLEWNAATQHLFSISADLMITVWSVERGQRGHDAKGGKCNVSRVSTLKKHTDLLQDLLVLNHETLVSCGMDNMIYLWDTTSLQVKAQRQGHRRGVRLLTKLSNQMFLSAGFECEVLAWDISAVATTPVFKLWGHTSPVCCIQLIASSSTSSVYDAGGHMSQQQRNPSSLLADQAITVDDDGWFKWWNLANVLSVDSTNGDNGLETKCLQTFRIGSDKYPWKAHSLVVLNHGQVILAAGIHKLKLLHRVRLKPKLLASSVVLYNSVSFTLLTTTDREIHIWDASSGTLLRTYRNLTNSGITCVDLDARQRKIVVGTQNGELLVLNYLNGAILKHWTPHQLNVSALLYCKEDQCVLTASWDRSLRLYDDNGVENTNALLRCITDAHDSDIKCLAYCYALGLVASGSTDGTIKIWDYIYFLLEDMWTPPPVSTNHSASSDVNALEFVEPYPLLLSCHENGLLCVWHLSTTTQPTTLMLCFEPLLMSPTLPPSSSATQSETGGSTANTNDSSSPTTSSSKRRDTAALSAKGGSISCCQVVYDEDSGELLANDIRRGRFLVLVGSNHGEVCVLDLSQVIAKSYVRAYRDESRGGPVSHSDDRSYNPRRRFLRHGKHAKRLQNKGQHKNNDGFGHTNTAASIHTSDVTCVAKWTAHGGNIRCLHTVDEPRAILTCASDKHVRIWDFDGACLGDLSSGARPQAADTSAASSTSSLNGWQWELDLESAAQAKQEQAQAIWESMKATKLKNGVSVMRHQSVVAVAREKRRTLPMTGSASASALGLQQRVPSTKSIVQDATDADHVESTSISKEGGDSQDPPSVNGASNRLFDQLQGHATWKQSAFQIARQVAWERERKRFQQRMHKIMRTKARTKAAASTQNAGANTGNQHQDHYGSDETQQSQQAALLGDPYKAEDDDDEIRGIKDASFVLPALENPAQELPFDDKDNWAVGSLNRERQMYAHLHHENVRRNEKALLSGSGSSSRLRKLQSAVRHIDLSPSPFLLDKLGAAACIVRENQPSIVVHTSKKKKKKPLVSSQSTPLLRVASSSASKTSEHVAFDPDQITPQDNRPGISATNAPHHRTVQQLMQHYDELFKQQQEEDEQMRRHASKLPTSASLPLTASAIPRRSSAGHLAVASLPELDPEDQHYREGDETHLKKVASAPTNRARSRSTTSTMATGRSIASATSMRSSPKATSKKNKKNPTKQEADGAVETASEKKQRIRSDAALLRQERFGPYTRDDIVNIYRTFHKIDKDHSGSITLRELLDGAGLFDGMHLRENIMSIFSSIDIDQSGHIDLEELCSAVFGDASSNVLHDISRLCKLLDAAEKAKKAKKRNLSPDQVKDLRALFQLYDLNRDGNIDANELLSALRYNEKFYDSSSRSGSTQMTKEDVGRIIARFDVNTNATLDISEFMELFRDES</sequence>